<dbReference type="EMBL" id="VFPA01000001">
    <property type="protein sequence ID" value="TQM13641.1"/>
    <property type="molecule type" value="Genomic_DNA"/>
</dbReference>
<dbReference type="Proteomes" id="UP000315677">
    <property type="component" value="Unassembled WGS sequence"/>
</dbReference>
<reference evidence="1 2" key="1">
    <citation type="submission" date="2019-06" db="EMBL/GenBank/DDBJ databases">
        <title>Sequencing the genomes of 1000 actinobacteria strains.</title>
        <authorList>
            <person name="Klenk H.-P."/>
        </authorList>
    </citation>
    <scope>NUCLEOTIDE SEQUENCE [LARGE SCALE GENOMIC DNA]</scope>
    <source>
        <strain evidence="1 2">DSM 45301</strain>
    </source>
</reference>
<dbReference type="AlphaFoldDB" id="A0A543DWE8"/>
<evidence type="ECO:0000313" key="1">
    <source>
        <dbReference type="EMBL" id="TQM13641.1"/>
    </source>
</evidence>
<gene>
    <name evidence="1" type="ORF">FB558_0394</name>
</gene>
<accession>A0A543DWE8</accession>
<dbReference type="OrthoDB" id="3577141at2"/>
<dbReference type="RefSeq" id="WP_142047513.1">
    <property type="nucleotide sequence ID" value="NZ_VFPA01000001.1"/>
</dbReference>
<comment type="caution">
    <text evidence="1">The sequence shown here is derived from an EMBL/GenBank/DDBJ whole genome shotgun (WGS) entry which is preliminary data.</text>
</comment>
<sequence>MDPARYEVRLNGRLSERARSAFCRMDVRSVPAQTIMFGELSEPAELHDLLALCNAMGLQVVSLQRLPDC</sequence>
<proteinExistence type="predicted"/>
<organism evidence="1 2">
    <name type="scientific">Pseudonocardia kunmingensis</name>
    <dbReference type="NCBI Taxonomy" id="630975"/>
    <lineage>
        <taxon>Bacteria</taxon>
        <taxon>Bacillati</taxon>
        <taxon>Actinomycetota</taxon>
        <taxon>Actinomycetes</taxon>
        <taxon>Pseudonocardiales</taxon>
        <taxon>Pseudonocardiaceae</taxon>
        <taxon>Pseudonocardia</taxon>
    </lineage>
</organism>
<protein>
    <submittedName>
        <fullName evidence="1">Uncharacterized protein</fullName>
    </submittedName>
</protein>
<keyword evidence="2" id="KW-1185">Reference proteome</keyword>
<name>A0A543DWE8_9PSEU</name>
<evidence type="ECO:0000313" key="2">
    <source>
        <dbReference type="Proteomes" id="UP000315677"/>
    </source>
</evidence>